<accession>A0A518G3Q0</accession>
<protein>
    <submittedName>
        <fullName evidence="1">Uncharacterized protein</fullName>
    </submittedName>
</protein>
<organism evidence="1 2">
    <name type="scientific">Aureliella helgolandensis</name>
    <dbReference type="NCBI Taxonomy" id="2527968"/>
    <lineage>
        <taxon>Bacteria</taxon>
        <taxon>Pseudomonadati</taxon>
        <taxon>Planctomycetota</taxon>
        <taxon>Planctomycetia</taxon>
        <taxon>Pirellulales</taxon>
        <taxon>Pirellulaceae</taxon>
        <taxon>Aureliella</taxon>
    </lineage>
</organism>
<sequence length="84" mass="9466">MGERWQANAPSFLHFWFVWAPSATSAGFLRRPESNCFSTEVASGQILSTGVVNVFALENPRDVREGALHRQIPMKTFVFAGWHN</sequence>
<dbReference type="Proteomes" id="UP000318017">
    <property type="component" value="Chromosome"/>
</dbReference>
<dbReference type="AlphaFoldDB" id="A0A518G3Q0"/>
<reference evidence="1 2" key="1">
    <citation type="submission" date="2019-02" db="EMBL/GenBank/DDBJ databases">
        <title>Deep-cultivation of Planctomycetes and their phenomic and genomic characterization uncovers novel biology.</title>
        <authorList>
            <person name="Wiegand S."/>
            <person name="Jogler M."/>
            <person name="Boedeker C."/>
            <person name="Pinto D."/>
            <person name="Vollmers J."/>
            <person name="Rivas-Marin E."/>
            <person name="Kohn T."/>
            <person name="Peeters S.H."/>
            <person name="Heuer A."/>
            <person name="Rast P."/>
            <person name="Oberbeckmann S."/>
            <person name="Bunk B."/>
            <person name="Jeske O."/>
            <person name="Meyerdierks A."/>
            <person name="Storesund J.E."/>
            <person name="Kallscheuer N."/>
            <person name="Luecker S."/>
            <person name="Lage O.M."/>
            <person name="Pohl T."/>
            <person name="Merkel B.J."/>
            <person name="Hornburger P."/>
            <person name="Mueller R.-W."/>
            <person name="Bruemmer F."/>
            <person name="Labrenz M."/>
            <person name="Spormann A.M."/>
            <person name="Op den Camp H."/>
            <person name="Overmann J."/>
            <person name="Amann R."/>
            <person name="Jetten M.S.M."/>
            <person name="Mascher T."/>
            <person name="Medema M.H."/>
            <person name="Devos D.P."/>
            <person name="Kaster A.-K."/>
            <person name="Ovreas L."/>
            <person name="Rohde M."/>
            <person name="Galperin M.Y."/>
            <person name="Jogler C."/>
        </authorList>
    </citation>
    <scope>NUCLEOTIDE SEQUENCE [LARGE SCALE GENOMIC DNA]</scope>
    <source>
        <strain evidence="1 2">Q31a</strain>
    </source>
</reference>
<dbReference type="KEGG" id="ahel:Q31a_15240"/>
<evidence type="ECO:0000313" key="1">
    <source>
        <dbReference type="EMBL" id="QDV23226.1"/>
    </source>
</evidence>
<dbReference type="EMBL" id="CP036298">
    <property type="protein sequence ID" value="QDV23226.1"/>
    <property type="molecule type" value="Genomic_DNA"/>
</dbReference>
<evidence type="ECO:0000313" key="2">
    <source>
        <dbReference type="Proteomes" id="UP000318017"/>
    </source>
</evidence>
<name>A0A518G3Q0_9BACT</name>
<gene>
    <name evidence="1" type="ORF">Q31a_15240</name>
</gene>
<proteinExistence type="predicted"/>
<keyword evidence="2" id="KW-1185">Reference proteome</keyword>